<proteinExistence type="predicted"/>
<gene>
    <name evidence="1" type="ORF">HNQ61_005608</name>
</gene>
<protein>
    <submittedName>
        <fullName evidence="1">Uncharacterized protein</fullName>
    </submittedName>
</protein>
<evidence type="ECO:0000313" key="2">
    <source>
        <dbReference type="Proteomes" id="UP000582837"/>
    </source>
</evidence>
<organism evidence="1 2">
    <name type="scientific">Longimicrobium terrae</name>
    <dbReference type="NCBI Taxonomy" id="1639882"/>
    <lineage>
        <taxon>Bacteria</taxon>
        <taxon>Pseudomonadati</taxon>
        <taxon>Gemmatimonadota</taxon>
        <taxon>Longimicrobiia</taxon>
        <taxon>Longimicrobiales</taxon>
        <taxon>Longimicrobiaceae</taxon>
        <taxon>Longimicrobium</taxon>
    </lineage>
</organism>
<dbReference type="AlphaFoldDB" id="A0A841H745"/>
<name>A0A841H745_9BACT</name>
<reference evidence="1 2" key="1">
    <citation type="submission" date="2020-08" db="EMBL/GenBank/DDBJ databases">
        <title>Genomic Encyclopedia of Type Strains, Phase IV (KMG-IV): sequencing the most valuable type-strain genomes for metagenomic binning, comparative biology and taxonomic classification.</title>
        <authorList>
            <person name="Goeker M."/>
        </authorList>
    </citation>
    <scope>NUCLEOTIDE SEQUENCE [LARGE SCALE GENOMIC DNA]</scope>
    <source>
        <strain evidence="1 2">DSM 29007</strain>
    </source>
</reference>
<evidence type="ECO:0000313" key="1">
    <source>
        <dbReference type="EMBL" id="MBB6073927.1"/>
    </source>
</evidence>
<accession>A0A841H745</accession>
<dbReference type="RefSeq" id="WP_170035044.1">
    <property type="nucleotide sequence ID" value="NZ_JABDTL010000001.1"/>
</dbReference>
<dbReference type="EMBL" id="JACHIA010000033">
    <property type="protein sequence ID" value="MBB6073927.1"/>
    <property type="molecule type" value="Genomic_DNA"/>
</dbReference>
<comment type="caution">
    <text evidence="1">The sequence shown here is derived from an EMBL/GenBank/DDBJ whole genome shotgun (WGS) entry which is preliminary data.</text>
</comment>
<dbReference type="Proteomes" id="UP000582837">
    <property type="component" value="Unassembled WGS sequence"/>
</dbReference>
<sequence length="136" mass="14581">MEGKFEFEGAEVRALVEESRGAKERVMTEAQRLIAAGVDLGGDPAEWDGEVDHPGTGAPAGLWLMNDRGVYLRSNAGKRAAESVAHAAGYRSESAVGGEPICEFIDAAQLDPVREGDTLVITLTEQKVRMSLRRPG</sequence>
<keyword evidence="2" id="KW-1185">Reference proteome</keyword>